<dbReference type="GO" id="GO:0051301">
    <property type="term" value="P:cell division"/>
    <property type="evidence" value="ECO:0007669"/>
    <property type="project" value="UniProtKB-KW"/>
</dbReference>
<dbReference type="Gene3D" id="3.40.50.11690">
    <property type="entry name" value="Cell division protein FtsQ/DivIB"/>
    <property type="match status" value="1"/>
</dbReference>
<dbReference type="Pfam" id="PF03799">
    <property type="entry name" value="FtsQ_DivIB_C"/>
    <property type="match status" value="1"/>
</dbReference>
<keyword evidence="6 9" id="KW-1133">Transmembrane helix</keyword>
<dbReference type="InterPro" id="IPR005548">
    <property type="entry name" value="Cell_div_FtsQ/DivIB_C"/>
</dbReference>
<comment type="function">
    <text evidence="9">Essential cell division protein.</text>
</comment>
<dbReference type="RefSeq" id="WP_380788833.1">
    <property type="nucleotide sequence ID" value="NZ_JBHTKR010000001.1"/>
</dbReference>
<feature type="domain" description="POTRA" evidence="10">
    <location>
        <begin position="75"/>
        <end position="143"/>
    </location>
</feature>
<comment type="caution">
    <text evidence="11">The sequence shown here is derived from an EMBL/GenBank/DDBJ whole genome shotgun (WGS) entry which is preliminary data.</text>
</comment>
<dbReference type="PANTHER" id="PTHR35851">
    <property type="entry name" value="CELL DIVISION PROTEIN FTSQ"/>
    <property type="match status" value="1"/>
</dbReference>
<dbReference type="HAMAP" id="MF_00911">
    <property type="entry name" value="FtsQ_subfam"/>
    <property type="match status" value="1"/>
</dbReference>
<sequence>MQQVNHRLDPAPSRWSYRMQRLMLTPLYRNLLRVGLPFAIAFGSVSLYMSDDQRRDSVVQTVVDLREQFQTRPEFMVNLMAIDGASSSVAEDIREVLQLDFPISSFDLELEEVLAQIRDLPPVQEASVRIRSGGILQVDVVERSPAVVWRTMQGLEVLDGTGAVIAPATSREAYAVLPLIAGEGADRHVGEALDLVRAAGPLGARMRGLVRVGDRRWDVVLDREQRILLPEDGPVQALERVIAMGQVHEMLERDLSVMDMRLSQRPTIRMNPAAVEQWREMQTTHAGIARQ</sequence>
<dbReference type="InterPro" id="IPR013685">
    <property type="entry name" value="POTRA_FtsQ_type"/>
</dbReference>
<evidence type="ECO:0000256" key="3">
    <source>
        <dbReference type="ARBA" id="ARBA00022519"/>
    </source>
</evidence>
<dbReference type="EMBL" id="JBHTKR010000001">
    <property type="protein sequence ID" value="MFD1193521.1"/>
    <property type="molecule type" value="Genomic_DNA"/>
</dbReference>
<dbReference type="PROSITE" id="PS51779">
    <property type="entry name" value="POTRA"/>
    <property type="match status" value="1"/>
</dbReference>
<comment type="similarity">
    <text evidence="9">Belongs to the FtsQ/DivIB family. FtsQ subfamily.</text>
</comment>
<proteinExistence type="inferred from homology"/>
<evidence type="ECO:0000256" key="8">
    <source>
        <dbReference type="ARBA" id="ARBA00023306"/>
    </source>
</evidence>
<dbReference type="PANTHER" id="PTHR35851:SF1">
    <property type="entry name" value="CELL DIVISION PROTEIN FTSQ"/>
    <property type="match status" value="1"/>
</dbReference>
<comment type="subcellular location">
    <subcellularLocation>
        <location evidence="9">Cell inner membrane</location>
        <topology evidence="9">Single-pass type II membrane protein</topology>
    </subcellularLocation>
    <subcellularLocation>
        <location evidence="1">Membrane</location>
    </subcellularLocation>
    <text evidence="9">Localizes to the division septum.</text>
</comment>
<keyword evidence="8 9" id="KW-0131">Cell cycle</keyword>
<evidence type="ECO:0000313" key="12">
    <source>
        <dbReference type="Proteomes" id="UP001597151"/>
    </source>
</evidence>
<keyword evidence="7 9" id="KW-0472">Membrane</keyword>
<evidence type="ECO:0000256" key="5">
    <source>
        <dbReference type="ARBA" id="ARBA00022692"/>
    </source>
</evidence>
<evidence type="ECO:0000256" key="2">
    <source>
        <dbReference type="ARBA" id="ARBA00022475"/>
    </source>
</evidence>
<organism evidence="11 12">
    <name type="scientific">Seohaeicola saemankumensis</name>
    <dbReference type="NCBI Taxonomy" id="481181"/>
    <lineage>
        <taxon>Bacteria</taxon>
        <taxon>Pseudomonadati</taxon>
        <taxon>Pseudomonadota</taxon>
        <taxon>Alphaproteobacteria</taxon>
        <taxon>Rhodobacterales</taxon>
        <taxon>Roseobacteraceae</taxon>
        <taxon>Seohaeicola</taxon>
    </lineage>
</organism>
<keyword evidence="2 9" id="KW-1003">Cell membrane</keyword>
<dbReference type="Proteomes" id="UP001597151">
    <property type="component" value="Unassembled WGS sequence"/>
</dbReference>
<dbReference type="InterPro" id="IPR034746">
    <property type="entry name" value="POTRA"/>
</dbReference>
<evidence type="ECO:0000256" key="6">
    <source>
        <dbReference type="ARBA" id="ARBA00022989"/>
    </source>
</evidence>
<evidence type="ECO:0000256" key="1">
    <source>
        <dbReference type="ARBA" id="ARBA00004370"/>
    </source>
</evidence>
<accession>A0ABW3T9I7</accession>
<dbReference type="InterPro" id="IPR045335">
    <property type="entry name" value="FtsQ_C_sf"/>
</dbReference>
<keyword evidence="3 9" id="KW-0997">Cell inner membrane</keyword>
<reference evidence="12" key="1">
    <citation type="journal article" date="2019" name="Int. J. Syst. Evol. Microbiol.">
        <title>The Global Catalogue of Microorganisms (GCM) 10K type strain sequencing project: providing services to taxonomists for standard genome sequencing and annotation.</title>
        <authorList>
            <consortium name="The Broad Institute Genomics Platform"/>
            <consortium name="The Broad Institute Genome Sequencing Center for Infectious Disease"/>
            <person name="Wu L."/>
            <person name="Ma J."/>
        </authorList>
    </citation>
    <scope>NUCLEOTIDE SEQUENCE [LARGE SCALE GENOMIC DNA]</scope>
    <source>
        <strain evidence="12">CCUG 55328</strain>
    </source>
</reference>
<name>A0ABW3T9I7_9RHOB</name>
<evidence type="ECO:0000259" key="10">
    <source>
        <dbReference type="PROSITE" id="PS51779"/>
    </source>
</evidence>
<keyword evidence="4 9" id="KW-0132">Cell division</keyword>
<keyword evidence="5 9" id="KW-0812">Transmembrane</keyword>
<protein>
    <recommendedName>
        <fullName evidence="9">Cell division protein FtsQ</fullName>
    </recommendedName>
</protein>
<evidence type="ECO:0000313" key="11">
    <source>
        <dbReference type="EMBL" id="MFD1193521.1"/>
    </source>
</evidence>
<gene>
    <name evidence="9" type="primary">ftsQ</name>
    <name evidence="11" type="ORF">ACFQ3C_02415</name>
</gene>
<dbReference type="InterPro" id="IPR026579">
    <property type="entry name" value="FtsQ"/>
</dbReference>
<dbReference type="Pfam" id="PF08478">
    <property type="entry name" value="POTRA_1"/>
    <property type="match status" value="1"/>
</dbReference>
<evidence type="ECO:0000256" key="7">
    <source>
        <dbReference type="ARBA" id="ARBA00023136"/>
    </source>
</evidence>
<evidence type="ECO:0000256" key="9">
    <source>
        <dbReference type="HAMAP-Rule" id="MF_00911"/>
    </source>
</evidence>
<keyword evidence="12" id="KW-1185">Reference proteome</keyword>
<evidence type="ECO:0000256" key="4">
    <source>
        <dbReference type="ARBA" id="ARBA00022618"/>
    </source>
</evidence>